<gene>
    <name evidence="12" type="ORF">ACFPZ3_69650</name>
</gene>
<comment type="catalytic activity">
    <reaction evidence="8">
        <text>fluoride(in) = fluoride(out)</text>
        <dbReference type="Rhea" id="RHEA:76159"/>
        <dbReference type="ChEBI" id="CHEBI:17051"/>
    </reaction>
    <physiologicalReaction direction="left-to-right" evidence="8">
        <dbReference type="Rhea" id="RHEA:76160"/>
    </physiologicalReaction>
</comment>
<dbReference type="Pfam" id="PF13546">
    <property type="entry name" value="DDE_5"/>
    <property type="match status" value="1"/>
</dbReference>
<evidence type="ECO:0000256" key="6">
    <source>
        <dbReference type="ARBA" id="ARBA00023303"/>
    </source>
</evidence>
<reference evidence="13" key="1">
    <citation type="journal article" date="2019" name="Int. J. Syst. Evol. Microbiol.">
        <title>The Global Catalogue of Microorganisms (GCM) 10K type strain sequencing project: providing services to taxonomists for standard genome sequencing and annotation.</title>
        <authorList>
            <consortium name="The Broad Institute Genomics Platform"/>
            <consortium name="The Broad Institute Genome Sequencing Center for Infectious Disease"/>
            <person name="Wu L."/>
            <person name="Ma J."/>
        </authorList>
    </citation>
    <scope>NUCLEOTIDE SEQUENCE [LARGE SCALE GENOMIC DNA]</scope>
    <source>
        <strain evidence="13">CCUG 53903</strain>
    </source>
</reference>
<feature type="transmembrane region" description="Helical" evidence="10">
    <location>
        <begin position="90"/>
        <end position="107"/>
    </location>
</feature>
<organism evidence="12 13">
    <name type="scientific">Nonomuraea insulae</name>
    <dbReference type="NCBI Taxonomy" id="1616787"/>
    <lineage>
        <taxon>Bacteria</taxon>
        <taxon>Bacillati</taxon>
        <taxon>Actinomycetota</taxon>
        <taxon>Actinomycetes</taxon>
        <taxon>Streptosporangiales</taxon>
        <taxon>Streptosporangiaceae</taxon>
        <taxon>Nonomuraea</taxon>
    </lineage>
</organism>
<keyword evidence="3 10" id="KW-0812">Transmembrane</keyword>
<keyword evidence="13" id="KW-1185">Reference proteome</keyword>
<keyword evidence="2" id="KW-1003">Cell membrane</keyword>
<keyword evidence="5 10" id="KW-0472">Membrane</keyword>
<evidence type="ECO:0000256" key="3">
    <source>
        <dbReference type="ARBA" id="ARBA00022692"/>
    </source>
</evidence>
<evidence type="ECO:0000313" key="13">
    <source>
        <dbReference type="Proteomes" id="UP001596058"/>
    </source>
</evidence>
<comment type="subcellular location">
    <subcellularLocation>
        <location evidence="1">Cell membrane</location>
        <topology evidence="1">Multi-pass membrane protein</topology>
    </subcellularLocation>
</comment>
<evidence type="ECO:0000256" key="10">
    <source>
        <dbReference type="RuleBase" id="RU004340"/>
    </source>
</evidence>
<evidence type="ECO:0000256" key="9">
    <source>
        <dbReference type="ARBA" id="ARBA00049940"/>
    </source>
</evidence>
<comment type="caution">
    <text evidence="10">Lacks conserved residue(s) required for the propagation of feature annotation.</text>
</comment>
<accession>A0ABW1DCQ5</accession>
<evidence type="ECO:0000256" key="2">
    <source>
        <dbReference type="ARBA" id="ARBA00022475"/>
    </source>
</evidence>
<proteinExistence type="inferred from homology"/>
<keyword evidence="6" id="KW-0813">Transport</keyword>
<evidence type="ECO:0000256" key="5">
    <source>
        <dbReference type="ARBA" id="ARBA00023136"/>
    </source>
</evidence>
<keyword evidence="4 10" id="KW-1133">Transmembrane helix</keyword>
<evidence type="ECO:0000259" key="11">
    <source>
        <dbReference type="Pfam" id="PF13546"/>
    </source>
</evidence>
<feature type="transmembrane region" description="Helical" evidence="10">
    <location>
        <begin position="119"/>
        <end position="141"/>
    </location>
</feature>
<comment type="caution">
    <text evidence="12">The sequence shown here is derived from an EMBL/GenBank/DDBJ whole genome shotgun (WGS) entry which is preliminary data.</text>
</comment>
<sequence>MHAMVERALAAGVPFGRVTADEAYGDNGPLRRFLESRQIGYVLAVSCSTSADHFSSEERSSDANVVGCLLMGLLTSELTKHPLHRQPVKMLLGTGFLGGFTTFSHLVDGVRELTVGGSPGWAAVYLVLSVVLGLLAVWAGIPLGRRLRWFSSWSSSSAA</sequence>
<dbReference type="PANTHER" id="PTHR28259:SF1">
    <property type="entry name" value="FLUORIDE EXPORT PROTEIN 1-RELATED"/>
    <property type="match status" value="1"/>
</dbReference>
<protein>
    <recommendedName>
        <fullName evidence="10">Fluoride-specific ion channel</fullName>
    </recommendedName>
</protein>
<evidence type="ECO:0000313" key="12">
    <source>
        <dbReference type="EMBL" id="MFC5835865.1"/>
    </source>
</evidence>
<comment type="similarity">
    <text evidence="7 10">Belongs to the fluoride channel Fluc/FEX (TC 1.A.43) family.</text>
</comment>
<name>A0ABW1DCQ5_9ACTN</name>
<dbReference type="InterPro" id="IPR038721">
    <property type="entry name" value="IS701-like_DDE_dom"/>
</dbReference>
<dbReference type="Pfam" id="PF02537">
    <property type="entry name" value="CRCB"/>
    <property type="match status" value="1"/>
</dbReference>
<dbReference type="EMBL" id="JBHSPA010000136">
    <property type="protein sequence ID" value="MFC5835865.1"/>
    <property type="molecule type" value="Genomic_DNA"/>
</dbReference>
<dbReference type="RefSeq" id="WP_379525272.1">
    <property type="nucleotide sequence ID" value="NZ_JBHSPA010000136.1"/>
</dbReference>
<dbReference type="InterPro" id="IPR003691">
    <property type="entry name" value="FluC"/>
</dbReference>
<keyword evidence="6" id="KW-0407">Ion channel</keyword>
<comment type="function">
    <text evidence="9">Fluoride-specific ion channel. Important for reducing fluoride concentration in the cell, thus reducing its toxicity.</text>
</comment>
<feature type="domain" description="Transposase IS701-like DDE" evidence="11">
    <location>
        <begin position="3"/>
        <end position="51"/>
    </location>
</feature>
<keyword evidence="6" id="KW-0406">Ion transport</keyword>
<dbReference type="PANTHER" id="PTHR28259">
    <property type="entry name" value="FLUORIDE EXPORT PROTEIN 1-RELATED"/>
    <property type="match status" value="1"/>
</dbReference>
<evidence type="ECO:0000256" key="4">
    <source>
        <dbReference type="ARBA" id="ARBA00022989"/>
    </source>
</evidence>
<dbReference type="Proteomes" id="UP001596058">
    <property type="component" value="Unassembled WGS sequence"/>
</dbReference>
<evidence type="ECO:0000256" key="1">
    <source>
        <dbReference type="ARBA" id="ARBA00004651"/>
    </source>
</evidence>
<evidence type="ECO:0000256" key="7">
    <source>
        <dbReference type="ARBA" id="ARBA00035120"/>
    </source>
</evidence>
<evidence type="ECO:0000256" key="8">
    <source>
        <dbReference type="ARBA" id="ARBA00035585"/>
    </source>
</evidence>